<feature type="non-terminal residue" evidence="3">
    <location>
        <position position="233"/>
    </location>
</feature>
<dbReference type="AlphaFoldDB" id="A0A2T2WXH3"/>
<dbReference type="GO" id="GO:0016491">
    <property type="term" value="F:oxidoreductase activity"/>
    <property type="evidence" value="ECO:0007669"/>
    <property type="project" value="UniProtKB-KW"/>
</dbReference>
<dbReference type="InterPro" id="IPR006076">
    <property type="entry name" value="FAD-dep_OxRdtase"/>
</dbReference>
<evidence type="ECO:0000313" key="3">
    <source>
        <dbReference type="EMBL" id="PSR26931.1"/>
    </source>
</evidence>
<dbReference type="GO" id="GO:0005737">
    <property type="term" value="C:cytoplasm"/>
    <property type="evidence" value="ECO:0007669"/>
    <property type="project" value="TreeGrafter"/>
</dbReference>
<protein>
    <submittedName>
        <fullName evidence="3">FAD-binding oxidoreductase</fullName>
    </submittedName>
</protein>
<dbReference type="PANTHER" id="PTHR13847">
    <property type="entry name" value="SARCOSINE DEHYDROGENASE-RELATED"/>
    <property type="match status" value="1"/>
</dbReference>
<dbReference type="SUPFAM" id="SSF51905">
    <property type="entry name" value="FAD/NAD(P)-binding domain"/>
    <property type="match status" value="1"/>
</dbReference>
<proteinExistence type="predicted"/>
<sequence length="233" mass="25032">MQESQDVVIIGAGLVGLSVAYHLAAKGITHVVVLDRESIWASGSSGRSAGGVRLEFSHPSSIKFSQYGLHVIRNFEELFGMSASFNPCGYLFLTRDASRWEKMRKLASLQQSLNVPVEILSREEIRQRFSYVDMPDLIGGTFCGEDGVADPGTVAYGFARRAQELGVEIRLGTEVTGIAVEQGRVTGVRTTGGSISSPCVVNAAGPLARSIGAMAGIDIPVFPYRRSIYVTDA</sequence>
<dbReference type="Gene3D" id="3.50.50.60">
    <property type="entry name" value="FAD/NAD(P)-binding domain"/>
    <property type="match status" value="2"/>
</dbReference>
<keyword evidence="1" id="KW-0560">Oxidoreductase</keyword>
<comment type="caution">
    <text evidence="3">The sequence shown here is derived from an EMBL/GenBank/DDBJ whole genome shotgun (WGS) entry which is preliminary data.</text>
</comment>
<accession>A0A2T2WXH3</accession>
<feature type="domain" description="FAD dependent oxidoreductase" evidence="2">
    <location>
        <begin position="6"/>
        <end position="231"/>
    </location>
</feature>
<name>A0A2T2WXH3_9FIRM</name>
<dbReference type="EMBL" id="PXYW01000116">
    <property type="protein sequence ID" value="PSR26931.1"/>
    <property type="molecule type" value="Genomic_DNA"/>
</dbReference>
<dbReference type="Proteomes" id="UP000242972">
    <property type="component" value="Unassembled WGS sequence"/>
</dbReference>
<evidence type="ECO:0000313" key="4">
    <source>
        <dbReference type="Proteomes" id="UP000242972"/>
    </source>
</evidence>
<organism evidence="3 4">
    <name type="scientific">Sulfobacillus benefaciens</name>
    <dbReference type="NCBI Taxonomy" id="453960"/>
    <lineage>
        <taxon>Bacteria</taxon>
        <taxon>Bacillati</taxon>
        <taxon>Bacillota</taxon>
        <taxon>Clostridia</taxon>
        <taxon>Eubacteriales</taxon>
        <taxon>Clostridiales Family XVII. Incertae Sedis</taxon>
        <taxon>Sulfobacillus</taxon>
    </lineage>
</organism>
<dbReference type="InterPro" id="IPR036188">
    <property type="entry name" value="FAD/NAD-bd_sf"/>
</dbReference>
<reference evidence="3 4" key="1">
    <citation type="journal article" date="2014" name="BMC Genomics">
        <title>Comparison of environmental and isolate Sulfobacillus genomes reveals diverse carbon, sulfur, nitrogen, and hydrogen metabolisms.</title>
        <authorList>
            <person name="Justice N.B."/>
            <person name="Norman A."/>
            <person name="Brown C.T."/>
            <person name="Singh A."/>
            <person name="Thomas B.C."/>
            <person name="Banfield J.F."/>
        </authorList>
    </citation>
    <scope>NUCLEOTIDE SEQUENCE [LARGE SCALE GENOMIC DNA]</scope>
    <source>
        <strain evidence="3">AMDSBA4</strain>
    </source>
</reference>
<dbReference type="PANTHER" id="PTHR13847:SF287">
    <property type="entry name" value="FAD-DEPENDENT OXIDOREDUCTASE DOMAIN-CONTAINING PROTEIN 1"/>
    <property type="match status" value="1"/>
</dbReference>
<evidence type="ECO:0000256" key="1">
    <source>
        <dbReference type="ARBA" id="ARBA00023002"/>
    </source>
</evidence>
<gene>
    <name evidence="3" type="ORF">C7B46_19685</name>
</gene>
<dbReference type="Pfam" id="PF01266">
    <property type="entry name" value="DAO"/>
    <property type="match status" value="1"/>
</dbReference>
<evidence type="ECO:0000259" key="2">
    <source>
        <dbReference type="Pfam" id="PF01266"/>
    </source>
</evidence>